<dbReference type="GO" id="GO:0005509">
    <property type="term" value="F:calcium ion binding"/>
    <property type="evidence" value="ECO:0007669"/>
    <property type="project" value="InterPro"/>
</dbReference>
<dbReference type="PANTHER" id="PTHR38340:SF1">
    <property type="entry name" value="S-LAYER PROTEIN"/>
    <property type="match status" value="1"/>
</dbReference>
<dbReference type="SUPFAM" id="SSF51120">
    <property type="entry name" value="beta-Roll"/>
    <property type="match status" value="1"/>
</dbReference>
<dbReference type="Gene3D" id="2.150.10.10">
    <property type="entry name" value="Serralysin-like metalloprotease, C-terminal"/>
    <property type="match status" value="1"/>
</dbReference>
<evidence type="ECO:0000256" key="1">
    <source>
        <dbReference type="ARBA" id="ARBA00004613"/>
    </source>
</evidence>
<name>A0A2W0F4K6_PSEJE</name>
<keyword evidence="3" id="KW-0106">Calcium</keyword>
<accession>A0A2W0F4K6</accession>
<dbReference type="InterPro" id="IPR018511">
    <property type="entry name" value="Hemolysin-typ_Ca-bd_CS"/>
</dbReference>
<dbReference type="Pfam" id="PF00353">
    <property type="entry name" value="HemolysinCabind"/>
    <property type="match status" value="1"/>
</dbReference>
<protein>
    <recommendedName>
        <fullName evidence="6">Calcium-binding protein</fullName>
    </recommendedName>
</protein>
<dbReference type="PANTHER" id="PTHR38340">
    <property type="entry name" value="S-LAYER PROTEIN"/>
    <property type="match status" value="1"/>
</dbReference>
<dbReference type="PRINTS" id="PR00313">
    <property type="entry name" value="CABNDNGRPT"/>
</dbReference>
<evidence type="ECO:0000313" key="4">
    <source>
        <dbReference type="EMBL" id="PYY71611.1"/>
    </source>
</evidence>
<dbReference type="EMBL" id="PDLL01000035">
    <property type="protein sequence ID" value="PYY71611.1"/>
    <property type="molecule type" value="Genomic_DNA"/>
</dbReference>
<evidence type="ECO:0000313" key="5">
    <source>
        <dbReference type="Proteomes" id="UP000247437"/>
    </source>
</evidence>
<dbReference type="InterPro" id="IPR001343">
    <property type="entry name" value="Hemolysn_Ca-bd"/>
</dbReference>
<dbReference type="GO" id="GO:0005576">
    <property type="term" value="C:extracellular region"/>
    <property type="evidence" value="ECO:0007669"/>
    <property type="project" value="UniProtKB-SubCell"/>
</dbReference>
<evidence type="ECO:0000256" key="3">
    <source>
        <dbReference type="ARBA" id="ARBA00022837"/>
    </source>
</evidence>
<dbReference type="InterPro" id="IPR011049">
    <property type="entry name" value="Serralysin-like_metalloprot_C"/>
</dbReference>
<dbReference type="InterPro" id="IPR050557">
    <property type="entry name" value="RTX_toxin/Mannuronan_C5-epim"/>
</dbReference>
<comment type="subcellular location">
    <subcellularLocation>
        <location evidence="1">Secreted</location>
    </subcellularLocation>
</comment>
<comment type="caution">
    <text evidence="4">The sequence shown here is derived from an EMBL/GenBank/DDBJ whole genome shotgun (WGS) entry which is preliminary data.</text>
</comment>
<evidence type="ECO:0000256" key="2">
    <source>
        <dbReference type="ARBA" id="ARBA00022525"/>
    </source>
</evidence>
<gene>
    <name evidence="4" type="ORF">CRX42_05235</name>
</gene>
<keyword evidence="2" id="KW-0964">Secreted</keyword>
<feature type="non-terminal residue" evidence="4">
    <location>
        <position position="1"/>
    </location>
</feature>
<organism evidence="4 5">
    <name type="scientific">Pseudomonas jessenii</name>
    <dbReference type="NCBI Taxonomy" id="77298"/>
    <lineage>
        <taxon>Bacteria</taxon>
        <taxon>Pseudomonadati</taxon>
        <taxon>Pseudomonadota</taxon>
        <taxon>Gammaproteobacteria</taxon>
        <taxon>Pseudomonadales</taxon>
        <taxon>Pseudomonadaceae</taxon>
        <taxon>Pseudomonas</taxon>
    </lineage>
</organism>
<dbReference type="AlphaFoldDB" id="A0A2W0F4K6"/>
<reference evidence="4 5" key="1">
    <citation type="journal article" date="2018" name="Appl. Microbiol. Biotechnol.">
        <title>Characterization of the caprolactam degradation pathway in Pseudomonas jessenii using mass spectrometry-based proteomics.</title>
        <authorList>
            <person name="Otzen M."/>
            <person name="Palacio C."/>
            <person name="Janssen D.B."/>
        </authorList>
    </citation>
    <scope>NUCLEOTIDE SEQUENCE [LARGE SCALE GENOMIC DNA]</scope>
    <source>
        <strain evidence="4 5">GO3</strain>
    </source>
</reference>
<dbReference type="Proteomes" id="UP000247437">
    <property type="component" value="Unassembled WGS sequence"/>
</dbReference>
<sequence length="253" mass="26138">VGADQLVFLGVSGTGGTGRTQISEKEFNFRVDQKLTSDGVYLRYDIDGDARFDGGMLIEGRTTLLTAKDATFVFNADPLKGFNTTTVATNPGSGYAEKIHGSNAADKILYLGTLGAELAGSTSGVNSGNNVIQSHSDAGCSLYGQDGNDVLVGGNGGDFIVGGTGNDLLIGGKGRDVFVFTAGSGSDTIQDFKQGEDTLYIYGWTASTKAVTQTLQDNGLVVTFDTAGDGAHGGNITLLGQTTLLSNTDMLFA</sequence>
<proteinExistence type="predicted"/>
<dbReference type="PROSITE" id="PS00330">
    <property type="entry name" value="HEMOLYSIN_CALCIUM"/>
    <property type="match status" value="2"/>
</dbReference>
<evidence type="ECO:0008006" key="6">
    <source>
        <dbReference type="Google" id="ProtNLM"/>
    </source>
</evidence>